<dbReference type="EMBL" id="JBANMG010000005">
    <property type="protein sequence ID" value="KAK6952760.1"/>
    <property type="molecule type" value="Genomic_DNA"/>
</dbReference>
<dbReference type="AlphaFoldDB" id="A0AAX6MJC2"/>
<gene>
    <name evidence="1" type="ORF">Daesc_005054</name>
</gene>
<comment type="caution">
    <text evidence="1">The sequence shown here is derived from an EMBL/GenBank/DDBJ whole genome shotgun (WGS) entry which is preliminary data.</text>
</comment>
<dbReference type="Gene3D" id="3.40.50.150">
    <property type="entry name" value="Vaccinia Virus protein VP39"/>
    <property type="match status" value="1"/>
</dbReference>
<protein>
    <recommendedName>
        <fullName evidence="3">Methyltransferase</fullName>
    </recommendedName>
</protein>
<evidence type="ECO:0000313" key="1">
    <source>
        <dbReference type="EMBL" id="KAK6952760.1"/>
    </source>
</evidence>
<keyword evidence="2" id="KW-1185">Reference proteome</keyword>
<evidence type="ECO:0008006" key="3">
    <source>
        <dbReference type="Google" id="ProtNLM"/>
    </source>
</evidence>
<reference evidence="1 2" key="1">
    <citation type="journal article" date="2024" name="Front Chem Biol">
        <title>Unveiling the potential of Daldinia eschscholtzii MFLUCC 19-0629 through bioactivity and bioinformatics studies for enhanced sustainable agriculture production.</title>
        <authorList>
            <person name="Brooks S."/>
            <person name="Weaver J.A."/>
            <person name="Klomchit A."/>
            <person name="Alharthi S.A."/>
            <person name="Onlamun T."/>
            <person name="Nurani R."/>
            <person name="Vong T.K."/>
            <person name="Alberti F."/>
            <person name="Greco C."/>
        </authorList>
    </citation>
    <scope>NUCLEOTIDE SEQUENCE [LARGE SCALE GENOMIC DNA]</scope>
    <source>
        <strain evidence="1">MFLUCC 19-0629</strain>
    </source>
</reference>
<dbReference type="SUPFAM" id="SSF53335">
    <property type="entry name" value="S-adenosyl-L-methionine-dependent methyltransferases"/>
    <property type="match status" value="1"/>
</dbReference>
<dbReference type="Pfam" id="PF13489">
    <property type="entry name" value="Methyltransf_23"/>
    <property type="match status" value="1"/>
</dbReference>
<accession>A0AAX6MJC2</accession>
<dbReference type="InterPro" id="IPR029063">
    <property type="entry name" value="SAM-dependent_MTases_sf"/>
</dbReference>
<proteinExistence type="predicted"/>
<sequence length="285" mass="31198">MADKQKSEYWMESQGERKRLASNHFIAKDAMGGKLVCAPVDFSKPVKVLDSGTADGTWLLDLVFSLPSLPAGTHEFVGTDLNPAPFPPSPPPNVSFAVHDIKQPWPESEHGQYSLVHQRLTLLGAGPAPAASVSHLYSLVKPGGWIQLCEASMVFPSEIVNEERTPAYSDLLRLMKSVAEHVGATWEMGGTLRGLLEDVGCTDIDEEDVVLNLGRTNKNDSLCEDGVRSCGIAVEGLSKFAKTFPPEKQPLSTERYETLRADLEKELSEKGVVFPLKVVWGRKPE</sequence>
<organism evidence="1 2">
    <name type="scientific">Daldinia eschscholtzii</name>
    <dbReference type="NCBI Taxonomy" id="292717"/>
    <lineage>
        <taxon>Eukaryota</taxon>
        <taxon>Fungi</taxon>
        <taxon>Dikarya</taxon>
        <taxon>Ascomycota</taxon>
        <taxon>Pezizomycotina</taxon>
        <taxon>Sordariomycetes</taxon>
        <taxon>Xylariomycetidae</taxon>
        <taxon>Xylariales</taxon>
        <taxon>Hypoxylaceae</taxon>
        <taxon>Daldinia</taxon>
    </lineage>
</organism>
<dbReference type="Proteomes" id="UP001369815">
    <property type="component" value="Unassembled WGS sequence"/>
</dbReference>
<name>A0AAX6MJC2_9PEZI</name>
<evidence type="ECO:0000313" key="2">
    <source>
        <dbReference type="Proteomes" id="UP001369815"/>
    </source>
</evidence>